<feature type="transmembrane region" description="Helical" evidence="6">
    <location>
        <begin position="157"/>
        <end position="175"/>
    </location>
</feature>
<dbReference type="CDD" id="cd10432">
    <property type="entry name" value="BI-1-like_bacterial"/>
    <property type="match status" value="1"/>
</dbReference>
<evidence type="ECO:0000256" key="1">
    <source>
        <dbReference type="ARBA" id="ARBA00004141"/>
    </source>
</evidence>
<organism evidence="7 8">
    <name type="scientific">Candidatus Aphodocola excrementigallinarum</name>
    <dbReference type="NCBI Taxonomy" id="2840670"/>
    <lineage>
        <taxon>Bacteria</taxon>
        <taxon>Bacillati</taxon>
        <taxon>Bacillota</taxon>
        <taxon>Bacilli</taxon>
        <taxon>Candidatus Aphodocola</taxon>
    </lineage>
</organism>
<evidence type="ECO:0000256" key="3">
    <source>
        <dbReference type="ARBA" id="ARBA00022692"/>
    </source>
</evidence>
<feature type="transmembrane region" description="Helical" evidence="6">
    <location>
        <begin position="101"/>
        <end position="120"/>
    </location>
</feature>
<feature type="transmembrane region" description="Helical" evidence="6">
    <location>
        <begin position="72"/>
        <end position="95"/>
    </location>
</feature>
<evidence type="ECO:0000313" key="7">
    <source>
        <dbReference type="EMBL" id="HIU40403.1"/>
    </source>
</evidence>
<dbReference type="AlphaFoldDB" id="A0A9D1IN64"/>
<dbReference type="InterPro" id="IPR006214">
    <property type="entry name" value="Bax_inhibitor_1-related"/>
</dbReference>
<feature type="transmembrane region" description="Helical" evidence="6">
    <location>
        <begin position="47"/>
        <end position="65"/>
    </location>
</feature>
<dbReference type="EMBL" id="DVMT01000038">
    <property type="protein sequence ID" value="HIU40403.1"/>
    <property type="molecule type" value="Genomic_DNA"/>
</dbReference>
<reference evidence="7" key="2">
    <citation type="journal article" date="2021" name="PeerJ">
        <title>Extensive microbial diversity within the chicken gut microbiome revealed by metagenomics and culture.</title>
        <authorList>
            <person name="Gilroy R."/>
            <person name="Ravi A."/>
            <person name="Getino M."/>
            <person name="Pursley I."/>
            <person name="Horton D.L."/>
            <person name="Alikhan N.F."/>
            <person name="Baker D."/>
            <person name="Gharbi K."/>
            <person name="Hall N."/>
            <person name="Watson M."/>
            <person name="Adriaenssens E.M."/>
            <person name="Foster-Nyarko E."/>
            <person name="Jarju S."/>
            <person name="Secka A."/>
            <person name="Antonio M."/>
            <person name="Oren A."/>
            <person name="Chaudhuri R.R."/>
            <person name="La Ragione R."/>
            <person name="Hildebrand F."/>
            <person name="Pallen M.J."/>
        </authorList>
    </citation>
    <scope>NUCLEOTIDE SEQUENCE</scope>
    <source>
        <strain evidence="7">CHK193-30670</strain>
    </source>
</reference>
<dbReference type="GO" id="GO:0005886">
    <property type="term" value="C:plasma membrane"/>
    <property type="evidence" value="ECO:0007669"/>
    <property type="project" value="TreeGrafter"/>
</dbReference>
<dbReference type="PANTHER" id="PTHR23291:SF50">
    <property type="entry name" value="PROTEIN LIFEGUARD 4"/>
    <property type="match status" value="1"/>
</dbReference>
<feature type="transmembrane region" description="Helical" evidence="6">
    <location>
        <begin position="132"/>
        <end position="151"/>
    </location>
</feature>
<dbReference type="Pfam" id="PF01027">
    <property type="entry name" value="Bax1-I"/>
    <property type="match status" value="1"/>
</dbReference>
<evidence type="ECO:0000313" key="8">
    <source>
        <dbReference type="Proteomes" id="UP000824074"/>
    </source>
</evidence>
<evidence type="ECO:0000256" key="2">
    <source>
        <dbReference type="ARBA" id="ARBA00010350"/>
    </source>
</evidence>
<evidence type="ECO:0000256" key="6">
    <source>
        <dbReference type="RuleBase" id="RU004379"/>
    </source>
</evidence>
<reference evidence="7" key="1">
    <citation type="submission" date="2020-10" db="EMBL/GenBank/DDBJ databases">
        <authorList>
            <person name="Gilroy R."/>
        </authorList>
    </citation>
    <scope>NUCLEOTIDE SEQUENCE</scope>
    <source>
        <strain evidence="7">CHK193-30670</strain>
    </source>
</reference>
<feature type="transmembrane region" description="Helical" evidence="6">
    <location>
        <begin position="16"/>
        <end position="35"/>
    </location>
</feature>
<name>A0A9D1IN64_9FIRM</name>
<comment type="similarity">
    <text evidence="2 6">Belongs to the BI1 family.</text>
</comment>
<evidence type="ECO:0000256" key="4">
    <source>
        <dbReference type="ARBA" id="ARBA00022989"/>
    </source>
</evidence>
<comment type="subcellular location">
    <subcellularLocation>
        <location evidence="1">Membrane</location>
        <topology evidence="1">Multi-pass membrane protein</topology>
    </subcellularLocation>
</comment>
<keyword evidence="4 6" id="KW-1133">Transmembrane helix</keyword>
<evidence type="ECO:0000256" key="5">
    <source>
        <dbReference type="ARBA" id="ARBA00023136"/>
    </source>
</evidence>
<feature type="transmembrane region" description="Helical" evidence="6">
    <location>
        <begin position="196"/>
        <end position="218"/>
    </location>
</feature>
<accession>A0A9D1IN64</accession>
<protein>
    <submittedName>
        <fullName evidence="7">Bax inhibitor-1/YccA family protein</fullName>
    </submittedName>
</protein>
<comment type="caution">
    <text evidence="7">The sequence shown here is derived from an EMBL/GenBank/DDBJ whole genome shotgun (WGS) entry which is preliminary data.</text>
</comment>
<sequence>MVIDSGNGMSKFFTKVYLWMFVGLLISFGVAYYTSTNLNMIYFMLRNYTWIILAELLVVIFFSFLRRKVSSLVAGILFVVYAALSGLTLSSIFIVYEIGSIGMVFLSAALMFGLLAVYGYVTKNDLSSMGKILIFALLAIIIMSLINLFVYNSTFGVIISVISIVVFLGLTAWDMQNLKMIYNYYASDDKELNKASIYGALDLYLDFINIFLQLLSLFGKRKD</sequence>
<proteinExistence type="inferred from homology"/>
<dbReference type="PANTHER" id="PTHR23291">
    <property type="entry name" value="BAX INHIBITOR-RELATED"/>
    <property type="match status" value="1"/>
</dbReference>
<dbReference type="Proteomes" id="UP000824074">
    <property type="component" value="Unassembled WGS sequence"/>
</dbReference>
<keyword evidence="3 6" id="KW-0812">Transmembrane</keyword>
<gene>
    <name evidence="7" type="ORF">IAB68_03800</name>
</gene>
<keyword evidence="5 6" id="KW-0472">Membrane</keyword>